<dbReference type="Proteomes" id="UP000015503">
    <property type="component" value="Chromosome"/>
</dbReference>
<evidence type="ECO:0000259" key="3">
    <source>
        <dbReference type="PROSITE" id="PS01031"/>
    </source>
</evidence>
<dbReference type="CDD" id="cd06464">
    <property type="entry name" value="ACD_sHsps-like"/>
    <property type="match status" value="1"/>
</dbReference>
<dbReference type="InterPro" id="IPR002068">
    <property type="entry name" value="A-crystallin/Hsp20_dom"/>
</dbReference>
<dbReference type="SUPFAM" id="SSF49764">
    <property type="entry name" value="HSP20-like chaperones"/>
    <property type="match status" value="1"/>
</dbReference>
<organism evidence="4 5">
    <name type="scientific">Metapseudomonas resinovorans NBRC 106553</name>
    <dbReference type="NCBI Taxonomy" id="1245471"/>
    <lineage>
        <taxon>Bacteria</taxon>
        <taxon>Pseudomonadati</taxon>
        <taxon>Pseudomonadota</taxon>
        <taxon>Gammaproteobacteria</taxon>
        <taxon>Pseudomonadales</taxon>
        <taxon>Pseudomonadaceae</taxon>
        <taxon>Metapseudomonas</taxon>
    </lineage>
</organism>
<feature type="domain" description="SHSP" evidence="3">
    <location>
        <begin position="55"/>
        <end position="175"/>
    </location>
</feature>
<dbReference type="eggNOG" id="COG0071">
    <property type="taxonomic scope" value="Bacteria"/>
</dbReference>
<accession>S6AXC7</accession>
<dbReference type="InterPro" id="IPR008978">
    <property type="entry name" value="HSP20-like_chaperone"/>
</dbReference>
<dbReference type="AlphaFoldDB" id="S6AXC7"/>
<dbReference type="InterPro" id="IPR031107">
    <property type="entry name" value="Small_HSP"/>
</dbReference>
<evidence type="ECO:0000313" key="5">
    <source>
        <dbReference type="Proteomes" id="UP000015503"/>
    </source>
</evidence>
<reference evidence="4 5" key="1">
    <citation type="journal article" date="2013" name="Genome Announc.">
        <title>Complete Genome Sequence of the Carbazole Degrader Pseudomonas resinovorans Strain CA10 (NBRC 106553).</title>
        <authorList>
            <person name="Shintani M."/>
            <person name="Hosoyama A."/>
            <person name="Ohji S."/>
            <person name="Tsuchikane K."/>
            <person name="Takarada H."/>
            <person name="Yamazoe A."/>
            <person name="Fujita N."/>
            <person name="Nojiri H."/>
        </authorList>
    </citation>
    <scope>NUCLEOTIDE SEQUENCE [LARGE SCALE GENOMIC DNA]</scope>
    <source>
        <strain evidence="4 5">NBRC 106553</strain>
    </source>
</reference>
<dbReference type="PANTHER" id="PTHR11527">
    <property type="entry name" value="HEAT-SHOCK PROTEIN 20 FAMILY MEMBER"/>
    <property type="match status" value="1"/>
</dbReference>
<gene>
    <name evidence="4" type="ORF">PCA10_35640</name>
</gene>
<keyword evidence="5" id="KW-1185">Reference proteome</keyword>
<dbReference type="Pfam" id="PF00011">
    <property type="entry name" value="HSP20"/>
    <property type="match status" value="1"/>
</dbReference>
<comment type="similarity">
    <text evidence="1 2">Belongs to the small heat shock protein (HSP20) family.</text>
</comment>
<dbReference type="STRING" id="1245471.PCA10_35640"/>
<dbReference type="Gene3D" id="2.60.40.790">
    <property type="match status" value="1"/>
</dbReference>
<evidence type="ECO:0000256" key="1">
    <source>
        <dbReference type="PROSITE-ProRule" id="PRU00285"/>
    </source>
</evidence>
<evidence type="ECO:0000256" key="2">
    <source>
        <dbReference type="RuleBase" id="RU003616"/>
    </source>
</evidence>
<sequence>MEVDPMDKLAELKHGLEETWHSLGEGWRQLRNRTSEALTRFTPDNRSRNSSEDAASSPALASNWGLLAGDLYEDGDQVVVRLEVPGMVKEDLNLEVRGDVLIICGEKRIEQEQGNGRYRVRQCTFGSFRRTFQLPAPVIAEKARAKCSNGVPRIELPKEARAWPAHRGSPGLTLRRLAIILPVTGKGNCLVTAVARPRQTRGRAVLQPRK</sequence>
<proteinExistence type="inferred from homology"/>
<evidence type="ECO:0000313" key="4">
    <source>
        <dbReference type="EMBL" id="BAN49296.1"/>
    </source>
</evidence>
<dbReference type="EMBL" id="AP013068">
    <property type="protein sequence ID" value="BAN49296.1"/>
    <property type="molecule type" value="Genomic_DNA"/>
</dbReference>
<dbReference type="KEGG" id="pre:PCA10_35640"/>
<protein>
    <submittedName>
        <fullName evidence="4">Putative HSP20 family chaperone</fullName>
    </submittedName>
</protein>
<name>S6AXC7_METRE</name>
<dbReference type="HOGENOM" id="CLU_046737_9_2_6"/>
<dbReference type="PROSITE" id="PS01031">
    <property type="entry name" value="SHSP"/>
    <property type="match status" value="1"/>
</dbReference>